<sequence>MPAPDDTLAAIDDVITWDGVSDDAAVWAADERQQPDLLPGLASIVDAARPSPEAARAFAERITAGMQTFAEALQPVVEQIARTARAFAESPGWQQLIDWANSPEGRAYIEATQRGEIEPGPPACHCLCGATHRDRMGICEHDAVDEIERVSATVGRVSIPVCGPCRDAQLAAAR</sequence>
<accession>A0ABP6L301</accession>
<organism evidence="1 2">
    <name type="scientific">Streptosporangium longisporum</name>
    <dbReference type="NCBI Taxonomy" id="46187"/>
    <lineage>
        <taxon>Bacteria</taxon>
        <taxon>Bacillati</taxon>
        <taxon>Actinomycetota</taxon>
        <taxon>Actinomycetes</taxon>
        <taxon>Streptosporangiales</taxon>
        <taxon>Streptosporangiaceae</taxon>
        <taxon>Streptosporangium</taxon>
    </lineage>
</organism>
<evidence type="ECO:0000313" key="1">
    <source>
        <dbReference type="EMBL" id="GAA3027372.1"/>
    </source>
</evidence>
<comment type="caution">
    <text evidence="1">The sequence shown here is derived from an EMBL/GenBank/DDBJ whole genome shotgun (WGS) entry which is preliminary data.</text>
</comment>
<evidence type="ECO:0000313" key="2">
    <source>
        <dbReference type="Proteomes" id="UP001499930"/>
    </source>
</evidence>
<evidence type="ECO:0008006" key="3">
    <source>
        <dbReference type="Google" id="ProtNLM"/>
    </source>
</evidence>
<proteinExistence type="predicted"/>
<keyword evidence="2" id="KW-1185">Reference proteome</keyword>
<reference evidence="2" key="1">
    <citation type="journal article" date="2019" name="Int. J. Syst. Evol. Microbiol.">
        <title>The Global Catalogue of Microorganisms (GCM) 10K type strain sequencing project: providing services to taxonomists for standard genome sequencing and annotation.</title>
        <authorList>
            <consortium name="The Broad Institute Genomics Platform"/>
            <consortium name="The Broad Institute Genome Sequencing Center for Infectious Disease"/>
            <person name="Wu L."/>
            <person name="Ma J."/>
        </authorList>
    </citation>
    <scope>NUCLEOTIDE SEQUENCE [LARGE SCALE GENOMIC DNA]</scope>
    <source>
        <strain evidence="2">JCM 3106</strain>
    </source>
</reference>
<protein>
    <recommendedName>
        <fullName evidence="3">SWIM-type domain-containing protein</fullName>
    </recommendedName>
</protein>
<dbReference type="EMBL" id="BAAAWD010000016">
    <property type="protein sequence ID" value="GAA3027372.1"/>
    <property type="molecule type" value="Genomic_DNA"/>
</dbReference>
<gene>
    <name evidence="1" type="ORF">GCM10017559_61910</name>
</gene>
<name>A0ABP6L301_9ACTN</name>
<dbReference type="RefSeq" id="WP_344901994.1">
    <property type="nucleotide sequence ID" value="NZ_BAAAWD010000016.1"/>
</dbReference>
<dbReference type="Proteomes" id="UP001499930">
    <property type="component" value="Unassembled WGS sequence"/>
</dbReference>